<sequence length="111" mass="11746">MADGHVISITDVKDPVFAQKMIGDGFACIPDNGSVYSPVSGTITTVFPTKHAYGITTDQGLEVLIHIGIDTVSLKEDAFVTNLKSGDAIKAGDLIASVDLDILKKKKKTLV</sequence>
<organism evidence="8 9">
    <name type="scientific">Streptococcus didelphis</name>
    <dbReference type="NCBI Taxonomy" id="102886"/>
    <lineage>
        <taxon>Bacteria</taxon>
        <taxon>Bacillati</taxon>
        <taxon>Bacillota</taxon>
        <taxon>Bacilli</taxon>
        <taxon>Lactobacillales</taxon>
        <taxon>Streptococcaceae</taxon>
        <taxon>Streptococcus</taxon>
    </lineage>
</organism>
<evidence type="ECO:0000256" key="5">
    <source>
        <dbReference type="ARBA" id="ARBA00022683"/>
    </source>
</evidence>
<dbReference type="Gene3D" id="2.70.70.10">
    <property type="entry name" value="Glucose Permease (Domain IIA)"/>
    <property type="match status" value="1"/>
</dbReference>
<dbReference type="NCBIfam" id="TIGR00830">
    <property type="entry name" value="PTBA"/>
    <property type="match status" value="1"/>
</dbReference>
<dbReference type="PROSITE" id="PS00371">
    <property type="entry name" value="PTS_EIIA_TYPE_1_HIS"/>
    <property type="match status" value="1"/>
</dbReference>
<dbReference type="InterPro" id="IPR050890">
    <property type="entry name" value="PTS_EIIA_component"/>
</dbReference>
<dbReference type="EMBL" id="CP110509">
    <property type="protein sequence ID" value="WMB27703.1"/>
    <property type="molecule type" value="Genomic_DNA"/>
</dbReference>
<proteinExistence type="predicted"/>
<dbReference type="Pfam" id="PF00358">
    <property type="entry name" value="PTS_EIIA_1"/>
    <property type="match status" value="1"/>
</dbReference>
<keyword evidence="9" id="KW-1185">Reference proteome</keyword>
<name>A0ABY9LG03_9STRE</name>
<evidence type="ECO:0000259" key="7">
    <source>
        <dbReference type="PROSITE" id="PS51093"/>
    </source>
</evidence>
<protein>
    <submittedName>
        <fullName evidence="8">PTS glucose transporter subunit IIA</fullName>
    </submittedName>
</protein>
<evidence type="ECO:0000313" key="8">
    <source>
        <dbReference type="EMBL" id="WMB27703.1"/>
    </source>
</evidence>
<evidence type="ECO:0000256" key="2">
    <source>
        <dbReference type="ARBA" id="ARBA00022448"/>
    </source>
</evidence>
<keyword evidence="6" id="KW-0418">Kinase</keyword>
<dbReference type="RefSeq" id="WP_306675729.1">
    <property type="nucleotide sequence ID" value="NZ_CP110509.1"/>
</dbReference>
<dbReference type="PANTHER" id="PTHR45008">
    <property type="entry name" value="PTS SYSTEM GLUCOSE-SPECIFIC EIIA COMPONENT"/>
    <property type="match status" value="1"/>
</dbReference>
<keyword evidence="3 8" id="KW-0762">Sugar transport</keyword>
<dbReference type="PROSITE" id="PS51093">
    <property type="entry name" value="PTS_EIIA_TYPE_1"/>
    <property type="match status" value="1"/>
</dbReference>
<reference evidence="9" key="1">
    <citation type="submission" date="2022-10" db="EMBL/GenBank/DDBJ databases">
        <title>Streptococcus didelphis as causative of fatal infections in opossums (Didelphis albiventris).</title>
        <authorList>
            <person name="Breyer G.M."/>
            <person name="Da Silva M.E.R.J."/>
            <person name="Siqueira F.M."/>
        </authorList>
    </citation>
    <scope>NUCLEOTIDE SEQUENCE [LARGE SCALE GENOMIC DNA]</scope>
    <source>
        <strain evidence="9">LBVP101/21</strain>
    </source>
</reference>
<keyword evidence="2" id="KW-0813">Transport</keyword>
<comment type="subcellular location">
    <subcellularLocation>
        <location evidence="1">Cytoplasm</location>
    </subcellularLocation>
</comment>
<evidence type="ECO:0000256" key="6">
    <source>
        <dbReference type="ARBA" id="ARBA00022777"/>
    </source>
</evidence>
<dbReference type="InterPro" id="IPR011055">
    <property type="entry name" value="Dup_hybrid_motif"/>
</dbReference>
<dbReference type="PANTHER" id="PTHR45008:SF1">
    <property type="entry name" value="PTS SYSTEM GLUCOSE-SPECIFIC EIIA COMPONENT"/>
    <property type="match status" value="1"/>
</dbReference>
<dbReference type="InterPro" id="IPR001127">
    <property type="entry name" value="PTS_EIIA_1_perm"/>
</dbReference>
<keyword evidence="4" id="KW-0808">Transferase</keyword>
<dbReference type="Proteomes" id="UP001238096">
    <property type="component" value="Chromosome"/>
</dbReference>
<accession>A0ABY9LG03</accession>
<gene>
    <name evidence="8" type="ORF">N1496_06260</name>
</gene>
<dbReference type="SUPFAM" id="SSF51261">
    <property type="entry name" value="Duplicated hybrid motif"/>
    <property type="match status" value="1"/>
</dbReference>
<evidence type="ECO:0000256" key="1">
    <source>
        <dbReference type="ARBA" id="ARBA00004496"/>
    </source>
</evidence>
<feature type="domain" description="PTS EIIA type-1" evidence="7">
    <location>
        <begin position="14"/>
        <end position="111"/>
    </location>
</feature>
<evidence type="ECO:0000313" key="9">
    <source>
        <dbReference type="Proteomes" id="UP001238096"/>
    </source>
</evidence>
<keyword evidence="5" id="KW-0598">Phosphotransferase system</keyword>
<evidence type="ECO:0000256" key="3">
    <source>
        <dbReference type="ARBA" id="ARBA00022597"/>
    </source>
</evidence>
<evidence type="ECO:0000256" key="4">
    <source>
        <dbReference type="ARBA" id="ARBA00022679"/>
    </source>
</evidence>